<gene>
    <name evidence="2" type="ORF">QQS21_005534</name>
</gene>
<feature type="region of interest" description="Disordered" evidence="1">
    <location>
        <begin position="77"/>
        <end position="211"/>
    </location>
</feature>
<reference evidence="2" key="1">
    <citation type="submission" date="2023-06" db="EMBL/GenBank/DDBJ databases">
        <title>Conoideocrella luteorostrata (Hypocreales: Clavicipitaceae), a potential biocontrol fungus for elongate hemlock scale in United States Christmas tree production areas.</title>
        <authorList>
            <person name="Barrett H."/>
            <person name="Lovett B."/>
            <person name="Macias A.M."/>
            <person name="Stajich J.E."/>
            <person name="Kasson M.T."/>
        </authorList>
    </citation>
    <scope>NUCLEOTIDE SEQUENCE</scope>
    <source>
        <strain evidence="2">ARSEF 14590</strain>
    </source>
</reference>
<feature type="compositionally biased region" description="Basic and acidic residues" evidence="1">
    <location>
        <begin position="130"/>
        <end position="140"/>
    </location>
</feature>
<name>A0AAJ0FZ20_9HYPO</name>
<accession>A0AAJ0FZ20</accession>
<feature type="compositionally biased region" description="Low complexity" evidence="1">
    <location>
        <begin position="82"/>
        <end position="91"/>
    </location>
</feature>
<evidence type="ECO:0000313" key="2">
    <source>
        <dbReference type="EMBL" id="KAK2599000.1"/>
    </source>
</evidence>
<organism evidence="2 3">
    <name type="scientific">Conoideocrella luteorostrata</name>
    <dbReference type="NCBI Taxonomy" id="1105319"/>
    <lineage>
        <taxon>Eukaryota</taxon>
        <taxon>Fungi</taxon>
        <taxon>Dikarya</taxon>
        <taxon>Ascomycota</taxon>
        <taxon>Pezizomycotina</taxon>
        <taxon>Sordariomycetes</taxon>
        <taxon>Hypocreomycetidae</taxon>
        <taxon>Hypocreales</taxon>
        <taxon>Clavicipitaceae</taxon>
        <taxon>Conoideocrella</taxon>
    </lineage>
</organism>
<feature type="compositionally biased region" description="Polar residues" evidence="1">
    <location>
        <begin position="92"/>
        <end position="129"/>
    </location>
</feature>
<keyword evidence="3" id="KW-1185">Reference proteome</keyword>
<feature type="compositionally biased region" description="Polar residues" evidence="1">
    <location>
        <begin position="173"/>
        <end position="187"/>
    </location>
</feature>
<evidence type="ECO:0000256" key="1">
    <source>
        <dbReference type="SAM" id="MobiDB-lite"/>
    </source>
</evidence>
<feature type="compositionally biased region" description="Polar residues" evidence="1">
    <location>
        <begin position="398"/>
        <end position="412"/>
    </location>
</feature>
<dbReference type="Proteomes" id="UP001251528">
    <property type="component" value="Unassembled WGS sequence"/>
</dbReference>
<dbReference type="EMBL" id="JASWJB010000093">
    <property type="protein sequence ID" value="KAK2599000.1"/>
    <property type="molecule type" value="Genomic_DNA"/>
</dbReference>
<evidence type="ECO:0000313" key="3">
    <source>
        <dbReference type="Proteomes" id="UP001251528"/>
    </source>
</evidence>
<protein>
    <submittedName>
        <fullName evidence="2">Uncharacterized protein</fullName>
    </submittedName>
</protein>
<feature type="region of interest" description="Disordered" evidence="1">
    <location>
        <begin position="256"/>
        <end position="294"/>
    </location>
</feature>
<comment type="caution">
    <text evidence="2">The sequence shown here is derived from an EMBL/GenBank/DDBJ whole genome shotgun (WGS) entry which is preliminary data.</text>
</comment>
<feature type="region of interest" description="Disordered" evidence="1">
    <location>
        <begin position="480"/>
        <end position="505"/>
    </location>
</feature>
<dbReference type="AlphaFoldDB" id="A0AAJ0FZ20"/>
<feature type="region of interest" description="Disordered" evidence="1">
    <location>
        <begin position="390"/>
        <end position="413"/>
    </location>
</feature>
<sequence>MPWKPPSGGSGHRPRTGSKSIRGQISGPIPIPNPLDEEFPIRGQQVAIATPTVISNMGEDDKEMGFGHQVVNLEPIAPHYASGSSGSGNSSCPNQPSDLSSSTPAPRSVSQKSSTRTPSQLRQSLPLSETESKKDKRDSQVKPQRKKSTIRSAFSKLFGRKKKTQAVEETKSSQRNIASANPKITPNKQHRSDPTGHRPNHITIEPKRSFSMPITEYDRALRSHSVGPEDVMAIQSARNSLSADMRMSGRFLHAFGSSDHPASPRWAGGSKLAGLSPRPASSQDRTRMGDLGDDPTEIGRAISSDSHGLKRRSRSLSVIPNLDLASTPQGIVRRRSAEIRYWRESYAAPFMSPTSTTADEEMMRLPMDDPGDEALPPPEERAVTPEQAIMMNREDTKGSPSPRKSTEETTSPIEPMTLDIRVSNLEMRMSRLEGIVLQLGSSLPALRLQSSNQNRPSGARSVHLQTNDHSVNSILLQPSDMGYVGEPRRSTSRPSTRHSDVSKKTFGDVDEATPRATIVSPIDSESRAYLQSTQLRGTGGPLRHSSGAVTFEHYTNLLALLETERSAREALEAHVRSLSRQVQLIGKSTAYTNTDQSDSPSLDRSLGEVSVFDHDEDDDNHHRRITATRCRYNTLGTDDSGIATENRSDDEYTESFVTPVEIGNSGFDVYGNENDAMLRSEGRKLSLSHLTMRQPLATMPQVPTNAI</sequence>
<proteinExistence type="predicted"/>
<feature type="region of interest" description="Disordered" evidence="1">
    <location>
        <begin position="1"/>
        <end position="43"/>
    </location>
</feature>